<organism evidence="2 3">
    <name type="scientific">Pseudonocardia acidicola</name>
    <dbReference type="NCBI Taxonomy" id="2724939"/>
    <lineage>
        <taxon>Bacteria</taxon>
        <taxon>Bacillati</taxon>
        <taxon>Actinomycetota</taxon>
        <taxon>Actinomycetes</taxon>
        <taxon>Pseudonocardiales</taxon>
        <taxon>Pseudonocardiaceae</taxon>
        <taxon>Pseudonocardia</taxon>
    </lineage>
</organism>
<feature type="chain" id="PRO_5045814490" evidence="1">
    <location>
        <begin position="21"/>
        <end position="171"/>
    </location>
</feature>
<comment type="caution">
    <text evidence="2">The sequence shown here is derived from an EMBL/GenBank/DDBJ whole genome shotgun (WGS) entry which is preliminary data.</text>
</comment>
<accession>A0ABX1SHZ0</accession>
<protein>
    <submittedName>
        <fullName evidence="2">Uncharacterized protein</fullName>
    </submittedName>
</protein>
<proteinExistence type="predicted"/>
<evidence type="ECO:0000313" key="3">
    <source>
        <dbReference type="Proteomes" id="UP000820669"/>
    </source>
</evidence>
<dbReference type="Gene3D" id="2.60.40.420">
    <property type="entry name" value="Cupredoxins - blue copper proteins"/>
    <property type="match status" value="1"/>
</dbReference>
<evidence type="ECO:0000313" key="2">
    <source>
        <dbReference type="EMBL" id="NMI01184.1"/>
    </source>
</evidence>
<dbReference type="SUPFAM" id="SSF49503">
    <property type="entry name" value="Cupredoxins"/>
    <property type="match status" value="1"/>
</dbReference>
<sequence>MLAAAAAGLIPTVLVAPAAAADGGRSVEMQDKCERKSFNAALQDEVCVGDGNVTFQKFSEKLNPKDGGHHAWRNDRRETTIHSGEHVHVTNTGGEVHSFTEVANFGAGIVPPLNAALPKKEQANPARFDGDPGPTFVPPGGSLTLEDLSPGTHLFECLIHPWMRTTVEVRR</sequence>
<name>A0ABX1SHZ0_9PSEU</name>
<keyword evidence="1" id="KW-0732">Signal</keyword>
<keyword evidence="3" id="KW-1185">Reference proteome</keyword>
<dbReference type="InterPro" id="IPR008972">
    <property type="entry name" value="Cupredoxin"/>
</dbReference>
<evidence type="ECO:0000256" key="1">
    <source>
        <dbReference type="SAM" id="SignalP"/>
    </source>
</evidence>
<dbReference type="RefSeq" id="WP_169384644.1">
    <property type="nucleotide sequence ID" value="NZ_JAAXLA010000076.1"/>
</dbReference>
<reference evidence="2 3" key="1">
    <citation type="submission" date="2020-04" db="EMBL/GenBank/DDBJ databases">
        <authorList>
            <person name="Klaysubun C."/>
            <person name="Duangmal K."/>
            <person name="Lipun K."/>
        </authorList>
    </citation>
    <scope>NUCLEOTIDE SEQUENCE [LARGE SCALE GENOMIC DNA]</scope>
    <source>
        <strain evidence="2 3">K10HN5</strain>
    </source>
</reference>
<gene>
    <name evidence="2" type="ORF">HF526_28360</name>
</gene>
<feature type="signal peptide" evidence="1">
    <location>
        <begin position="1"/>
        <end position="20"/>
    </location>
</feature>
<dbReference type="Proteomes" id="UP000820669">
    <property type="component" value="Unassembled WGS sequence"/>
</dbReference>
<dbReference type="EMBL" id="JAAXLA010000076">
    <property type="protein sequence ID" value="NMI01184.1"/>
    <property type="molecule type" value="Genomic_DNA"/>
</dbReference>